<gene>
    <name evidence="4" type="ordered locus">Fbal_1156</name>
</gene>
<evidence type="ECO:0000313" key="5">
    <source>
        <dbReference type="Proteomes" id="UP000006683"/>
    </source>
</evidence>
<feature type="chain" id="PRO_5003151740" evidence="3">
    <location>
        <begin position="20"/>
        <end position="220"/>
    </location>
</feature>
<dbReference type="PANTHER" id="PTHR38108:SF1">
    <property type="entry name" value="UPF0319 PROTEIN YCCT"/>
    <property type="match status" value="1"/>
</dbReference>
<sequence length="220" mass="23435">MKKAMALSLALLASPLSWAESLTIPMEFEFVALDGTKVSSSLFSHKDELELTPGQRKIALQYKDLVPESVGDGHRRVSSSPFVITLNVEPGVDYQLAADRRILDVKTAEAYAEAPQVVITASNGAAATFSLQQTQSDESSFVDKLLGDQPTAPSAEDAALAATASGTAAVAASNASQESAKPAAPSAPTDARAEEMLKYWWEQADDATRKAFMSWAVQQL</sequence>
<dbReference type="OrthoDB" id="5734775at2"/>
<dbReference type="KEGG" id="fbl:Fbal_1156"/>
<dbReference type="InterPro" id="IPR018635">
    <property type="entry name" value="UPF0319"/>
</dbReference>
<organism evidence="4 5">
    <name type="scientific">Ferrimonas balearica (strain DSM 9799 / CCM 4581 / KCTC 23876 / PAT)</name>
    <dbReference type="NCBI Taxonomy" id="550540"/>
    <lineage>
        <taxon>Bacteria</taxon>
        <taxon>Pseudomonadati</taxon>
        <taxon>Pseudomonadota</taxon>
        <taxon>Gammaproteobacteria</taxon>
        <taxon>Alteromonadales</taxon>
        <taxon>Ferrimonadaceae</taxon>
        <taxon>Ferrimonas</taxon>
    </lineage>
</organism>
<dbReference type="STRING" id="550540.Fbal_1156"/>
<evidence type="ECO:0000256" key="3">
    <source>
        <dbReference type="SAM" id="SignalP"/>
    </source>
</evidence>
<name>E1SW76_FERBD</name>
<dbReference type="Pfam" id="PF09829">
    <property type="entry name" value="DUF2057"/>
    <property type="match status" value="1"/>
</dbReference>
<dbReference type="EMBL" id="CP002209">
    <property type="protein sequence ID" value="ADN75365.1"/>
    <property type="molecule type" value="Genomic_DNA"/>
</dbReference>
<dbReference type="GeneID" id="67181391"/>
<reference evidence="4 5" key="1">
    <citation type="journal article" date="2010" name="Stand. Genomic Sci.">
        <title>Complete genome sequence of Ferrimonas balearica type strain (PAT).</title>
        <authorList>
            <person name="Nolan M."/>
            <person name="Sikorski J."/>
            <person name="Davenport K."/>
            <person name="Lucas S."/>
            <person name="Glavina Del Rio T."/>
            <person name="Tice H."/>
            <person name="Cheng J."/>
            <person name="Goodwin L."/>
            <person name="Pitluck S."/>
            <person name="Liolios K."/>
            <person name="Ivanova N."/>
            <person name="Mavromatis K."/>
            <person name="Ovchinnikova G."/>
            <person name="Pati A."/>
            <person name="Chen A."/>
            <person name="Palaniappan K."/>
            <person name="Land M."/>
            <person name="Hauser L."/>
            <person name="Chang Y."/>
            <person name="Jeffries C."/>
            <person name="Tapia R."/>
            <person name="Brettin T."/>
            <person name="Detter J."/>
            <person name="Han C."/>
            <person name="Yasawong M."/>
            <person name="Rohde M."/>
            <person name="Tindall B."/>
            <person name="Goker M."/>
            <person name="Woyke T."/>
            <person name="Bristow J."/>
            <person name="Eisen J."/>
            <person name="Markowitz V."/>
            <person name="Hugenholtz P."/>
            <person name="Kyrpides N."/>
            <person name="Klenk H."/>
            <person name="Lapidus A."/>
        </authorList>
    </citation>
    <scope>NUCLEOTIDE SEQUENCE [LARGE SCALE GENOMIC DNA]</scope>
    <source>
        <strain evidence="5">DSM 9799 / CCM 4581 / KCTC 23876 / PAT</strain>
    </source>
</reference>
<keyword evidence="5" id="KW-1185">Reference proteome</keyword>
<dbReference type="RefSeq" id="WP_013344671.1">
    <property type="nucleotide sequence ID" value="NC_014541.1"/>
</dbReference>
<accession>E1SW76</accession>
<evidence type="ECO:0000313" key="4">
    <source>
        <dbReference type="EMBL" id="ADN75365.1"/>
    </source>
</evidence>
<dbReference type="PANTHER" id="PTHR38108">
    <property type="entry name" value="UPF0319 PROTEIN YCCT"/>
    <property type="match status" value="1"/>
</dbReference>
<evidence type="ECO:0000256" key="2">
    <source>
        <dbReference type="ARBA" id="ARBA00022729"/>
    </source>
</evidence>
<dbReference type="Proteomes" id="UP000006683">
    <property type="component" value="Chromosome"/>
</dbReference>
<protein>
    <submittedName>
        <fullName evidence="4">Uncharacterized protein</fullName>
    </submittedName>
</protein>
<dbReference type="eggNOG" id="COG3110">
    <property type="taxonomic scope" value="Bacteria"/>
</dbReference>
<feature type="signal peptide" evidence="3">
    <location>
        <begin position="1"/>
        <end position="19"/>
    </location>
</feature>
<comment type="similarity">
    <text evidence="1">Belongs to the UPF0319 family.</text>
</comment>
<dbReference type="AlphaFoldDB" id="E1SW76"/>
<dbReference type="HOGENOM" id="CLU_1155758_0_0_6"/>
<proteinExistence type="inferred from homology"/>
<evidence type="ECO:0000256" key="1">
    <source>
        <dbReference type="ARBA" id="ARBA00008490"/>
    </source>
</evidence>
<keyword evidence="2 3" id="KW-0732">Signal</keyword>